<evidence type="ECO:0000313" key="3">
    <source>
        <dbReference type="EMBL" id="KAK1762622.1"/>
    </source>
</evidence>
<evidence type="ECO:0000256" key="1">
    <source>
        <dbReference type="SAM" id="Coils"/>
    </source>
</evidence>
<accession>A0AAJ0BT83</accession>
<organism evidence="3 4">
    <name type="scientific">Phialemonium atrogriseum</name>
    <dbReference type="NCBI Taxonomy" id="1093897"/>
    <lineage>
        <taxon>Eukaryota</taxon>
        <taxon>Fungi</taxon>
        <taxon>Dikarya</taxon>
        <taxon>Ascomycota</taxon>
        <taxon>Pezizomycotina</taxon>
        <taxon>Sordariomycetes</taxon>
        <taxon>Sordariomycetidae</taxon>
        <taxon>Cephalothecales</taxon>
        <taxon>Cephalothecaceae</taxon>
        <taxon>Phialemonium</taxon>
    </lineage>
</organism>
<reference evidence="3" key="1">
    <citation type="submission" date="2023-06" db="EMBL/GenBank/DDBJ databases">
        <title>Genome-scale phylogeny and comparative genomics of the fungal order Sordariales.</title>
        <authorList>
            <consortium name="Lawrence Berkeley National Laboratory"/>
            <person name="Hensen N."/>
            <person name="Bonometti L."/>
            <person name="Westerberg I."/>
            <person name="Brannstrom I.O."/>
            <person name="Guillou S."/>
            <person name="Cros-Aarteil S."/>
            <person name="Calhoun S."/>
            <person name="Haridas S."/>
            <person name="Kuo A."/>
            <person name="Mondo S."/>
            <person name="Pangilinan J."/>
            <person name="Riley R."/>
            <person name="Labutti K."/>
            <person name="Andreopoulos B."/>
            <person name="Lipzen A."/>
            <person name="Chen C."/>
            <person name="Yanf M."/>
            <person name="Daum C."/>
            <person name="Ng V."/>
            <person name="Clum A."/>
            <person name="Steindorff A."/>
            <person name="Ohm R."/>
            <person name="Martin F."/>
            <person name="Silar P."/>
            <person name="Natvig D."/>
            <person name="Lalanne C."/>
            <person name="Gautier V."/>
            <person name="Ament-Velasquez S.L."/>
            <person name="Kruys A."/>
            <person name="Hutchinson M.I."/>
            <person name="Powell A.J."/>
            <person name="Barry K."/>
            <person name="Miller A.N."/>
            <person name="Grigoriev I.V."/>
            <person name="Debuchy R."/>
            <person name="Gladieux P."/>
            <person name="Thoren M.H."/>
            <person name="Johannesson H."/>
        </authorList>
    </citation>
    <scope>NUCLEOTIDE SEQUENCE</scope>
    <source>
        <strain evidence="3">8032-3</strain>
    </source>
</reference>
<dbReference type="AlphaFoldDB" id="A0AAJ0BT83"/>
<sequence>MASQNHKLQVYLACQGIFHGDSANVRKLAKIKQRVSTHQRSLQPLINKLGGDEKFFEILRDLLEGGVFASESRRKLEFPESHPSSPISHSAFKGVPEASEKTTLTGAGDDSLELPAEPGTTLGATQRAQKPGFPSLFPWHVPFKAQHLILTTAQQVLEECCFDFAKDCLPAMVKENGWDCAAAVELNQWTKILDAHHDKLALYALDPGSSSIQGVFASIARLRHTAVHRAPIFAEELRQLVESAVKFAQLLQDRRRALQLQKLTSEVNAKINAMELSKKFLEDKTTRLLQEIQRQREELDRMEKAAIEDMLKVDSGNKTIIGNVLEQAVRNIFTDKRDQESAVVRNTNSEEVGGRPDGERALIKWDVGTVGG</sequence>
<dbReference type="EMBL" id="MU839035">
    <property type="protein sequence ID" value="KAK1762622.1"/>
    <property type="molecule type" value="Genomic_DNA"/>
</dbReference>
<comment type="caution">
    <text evidence="3">The sequence shown here is derived from an EMBL/GenBank/DDBJ whole genome shotgun (WGS) entry which is preliminary data.</text>
</comment>
<dbReference type="RefSeq" id="XP_060278835.1">
    <property type="nucleotide sequence ID" value="XM_060432070.1"/>
</dbReference>
<proteinExistence type="predicted"/>
<evidence type="ECO:0000313" key="4">
    <source>
        <dbReference type="Proteomes" id="UP001244011"/>
    </source>
</evidence>
<protein>
    <recommendedName>
        <fullName evidence="5">Ubiquinol-cytochrome-c reductase cytochrome c1</fullName>
    </recommendedName>
</protein>
<gene>
    <name evidence="3" type="ORF">QBC33DRAFT_600137</name>
</gene>
<evidence type="ECO:0008006" key="5">
    <source>
        <dbReference type="Google" id="ProtNLM"/>
    </source>
</evidence>
<keyword evidence="4" id="KW-1185">Reference proteome</keyword>
<dbReference type="GeneID" id="85315257"/>
<name>A0AAJ0BT83_9PEZI</name>
<keyword evidence="1" id="KW-0175">Coiled coil</keyword>
<feature type="compositionally biased region" description="Low complexity" evidence="2">
    <location>
        <begin position="81"/>
        <end position="90"/>
    </location>
</feature>
<evidence type="ECO:0000256" key="2">
    <source>
        <dbReference type="SAM" id="MobiDB-lite"/>
    </source>
</evidence>
<feature type="coiled-coil region" evidence="1">
    <location>
        <begin position="278"/>
        <end position="309"/>
    </location>
</feature>
<dbReference type="Proteomes" id="UP001244011">
    <property type="component" value="Unassembled WGS sequence"/>
</dbReference>
<feature type="region of interest" description="Disordered" evidence="2">
    <location>
        <begin position="78"/>
        <end position="127"/>
    </location>
</feature>